<organism evidence="2 3">
    <name type="scientific">Anaerosporomusa subterranea</name>
    <dbReference type="NCBI Taxonomy" id="1794912"/>
    <lineage>
        <taxon>Bacteria</taxon>
        <taxon>Bacillati</taxon>
        <taxon>Bacillota</taxon>
        <taxon>Negativicutes</taxon>
        <taxon>Acetonemataceae</taxon>
        <taxon>Anaerosporomusa</taxon>
    </lineage>
</organism>
<dbReference type="AlphaFoldDB" id="A0A154BQC9"/>
<protein>
    <recommendedName>
        <fullName evidence="1">DJ-1/PfpI domain-containing protein</fullName>
    </recommendedName>
</protein>
<proteinExistence type="predicted"/>
<dbReference type="PANTHER" id="PTHR48094:SF19">
    <property type="entry name" value="DJ-1_PFPI DOMAIN-CONTAINING PROTEIN"/>
    <property type="match status" value="1"/>
</dbReference>
<evidence type="ECO:0000313" key="3">
    <source>
        <dbReference type="Proteomes" id="UP000076268"/>
    </source>
</evidence>
<keyword evidence="3" id="KW-1185">Reference proteome</keyword>
<dbReference type="GO" id="GO:0005737">
    <property type="term" value="C:cytoplasm"/>
    <property type="evidence" value="ECO:0007669"/>
    <property type="project" value="TreeGrafter"/>
</dbReference>
<dbReference type="Gene3D" id="3.40.50.880">
    <property type="match status" value="1"/>
</dbReference>
<dbReference type="Pfam" id="PF01965">
    <property type="entry name" value="DJ-1_PfpI"/>
    <property type="match status" value="1"/>
</dbReference>
<accession>A0A154BQC9</accession>
<dbReference type="Proteomes" id="UP000076268">
    <property type="component" value="Unassembled WGS sequence"/>
</dbReference>
<feature type="domain" description="DJ-1/PfpI" evidence="1">
    <location>
        <begin position="3"/>
        <end position="178"/>
    </location>
</feature>
<evidence type="ECO:0000313" key="2">
    <source>
        <dbReference type="EMBL" id="KYZ76070.1"/>
    </source>
</evidence>
<dbReference type="SUPFAM" id="SSF52317">
    <property type="entry name" value="Class I glutamine amidotransferase-like"/>
    <property type="match status" value="1"/>
</dbReference>
<dbReference type="EMBL" id="LSGP01000017">
    <property type="protein sequence ID" value="KYZ76070.1"/>
    <property type="molecule type" value="Genomic_DNA"/>
</dbReference>
<name>A0A154BQC9_ANASB</name>
<dbReference type="InterPro" id="IPR002818">
    <property type="entry name" value="DJ-1/PfpI"/>
</dbReference>
<dbReference type="STRING" id="1794912.AXX12_06395"/>
<dbReference type="OrthoDB" id="6003696at2"/>
<reference evidence="2 3" key="1">
    <citation type="submission" date="2016-02" db="EMBL/GenBank/DDBJ databases">
        <title>Anaerosporomusa subterraneum gen. nov., sp. nov., a spore-forming obligate anaerobe isolated from saprolite.</title>
        <authorList>
            <person name="Choi J.K."/>
            <person name="Shah M."/>
            <person name="Yee N."/>
        </authorList>
    </citation>
    <scope>NUCLEOTIDE SEQUENCE [LARGE SCALE GENOMIC DNA]</scope>
    <source>
        <strain evidence="2 3">RU4</strain>
    </source>
</reference>
<sequence length="213" mass="23801">MRKEVLMVLLPLFADWEAAFTSATLNDQIQNKQSEYFVKTVGLTKEPIKSIGGLTVLPDYSIADVPDTYSALLLIGGMSWCTKDRKPTEISSKLVPLVQRAMDKDILVGGICDASTFLGANGWLNDKMHTSNTLEDLKRVAGEAYTNEANYIEQQAIQHKNVVTANGTAYLEFTKEVLLTLKAYPKEDIEAHYDFYKSGYYEAIKEHHIAKGI</sequence>
<gene>
    <name evidence="2" type="ORF">AXX12_06395</name>
</gene>
<dbReference type="PANTHER" id="PTHR48094">
    <property type="entry name" value="PROTEIN/NUCLEIC ACID DEGLYCASE DJ-1-RELATED"/>
    <property type="match status" value="1"/>
</dbReference>
<comment type="caution">
    <text evidence="2">The sequence shown here is derived from an EMBL/GenBank/DDBJ whole genome shotgun (WGS) entry which is preliminary data.</text>
</comment>
<dbReference type="InterPro" id="IPR050325">
    <property type="entry name" value="Prot/Nucl_acid_deglycase"/>
</dbReference>
<dbReference type="RefSeq" id="WP_066240870.1">
    <property type="nucleotide sequence ID" value="NZ_LSGP01000017.1"/>
</dbReference>
<evidence type="ECO:0000259" key="1">
    <source>
        <dbReference type="Pfam" id="PF01965"/>
    </source>
</evidence>
<dbReference type="InterPro" id="IPR029062">
    <property type="entry name" value="Class_I_gatase-like"/>
</dbReference>